<dbReference type="Gene3D" id="3.40.50.2300">
    <property type="match status" value="2"/>
</dbReference>
<organism evidence="5 6">
    <name type="scientific">Lacrimispora defluvii</name>
    <dbReference type="NCBI Taxonomy" id="2719233"/>
    <lineage>
        <taxon>Bacteria</taxon>
        <taxon>Bacillati</taxon>
        <taxon>Bacillota</taxon>
        <taxon>Clostridia</taxon>
        <taxon>Lachnospirales</taxon>
        <taxon>Lachnospiraceae</taxon>
        <taxon>Lacrimispora</taxon>
    </lineage>
</organism>
<keyword evidence="1" id="KW-0805">Transcription regulation</keyword>
<gene>
    <name evidence="5" type="ORF">G9470_13000</name>
</gene>
<dbReference type="SUPFAM" id="SSF53822">
    <property type="entry name" value="Periplasmic binding protein-like I"/>
    <property type="match status" value="1"/>
</dbReference>
<evidence type="ECO:0000313" key="5">
    <source>
        <dbReference type="EMBL" id="NNJ30703.1"/>
    </source>
</evidence>
<reference evidence="5 6" key="1">
    <citation type="submission" date="2020-03" db="EMBL/GenBank/DDBJ databases">
        <title>Genome Sequence of industrial isolate, B5A.</title>
        <authorList>
            <person name="Sharma S."/>
            <person name="Patil P.B."/>
            <person name="Korpole S."/>
        </authorList>
    </citation>
    <scope>NUCLEOTIDE SEQUENCE [LARGE SCALE GENOMIC DNA]</scope>
    <source>
        <strain evidence="5 6">PI-S10-B5A</strain>
    </source>
</reference>
<keyword evidence="2" id="KW-0238">DNA-binding</keyword>
<sequence>MEENNYIPDENARSLVTQRTRMVGIVTDDLDSQHQNEAIARCQNELIVNGYQCMTRYTGKEPDSMGKAIAELRLRKVEGVLLIGLSFVEHDRLEKLIQRWLPDVPVLLVYQNERVNMENVYCIGANEKRGFRCCVEQLVERGRRNLALIIEKNRASQPKIQSYFETAAEEHPDVQYNVYTGVDPYAGAGEVVTRILKEKPETDGILCVQDRLAIEVMYAFMEQGKRVPEDISIIGEGNSELCEVSRPRLTSLDTMVTVSTMMSVRILVDVMEGRAQTHKITLDMELVKRQSL</sequence>
<evidence type="ECO:0000259" key="4">
    <source>
        <dbReference type="Pfam" id="PF13377"/>
    </source>
</evidence>
<protein>
    <submittedName>
        <fullName evidence="5">LacI family transcriptional regulator</fullName>
    </submittedName>
</protein>
<dbReference type="CDD" id="cd06267">
    <property type="entry name" value="PBP1_LacI_sugar_binding-like"/>
    <property type="match status" value="1"/>
</dbReference>
<accession>A0ABX1VQL8</accession>
<dbReference type="Pfam" id="PF13377">
    <property type="entry name" value="Peripla_BP_3"/>
    <property type="match status" value="1"/>
</dbReference>
<dbReference type="PANTHER" id="PTHR30146:SF154">
    <property type="entry name" value="TRANSCRIPTION REGULATOR, MEMBER OF GALR FAMILY"/>
    <property type="match status" value="1"/>
</dbReference>
<proteinExistence type="predicted"/>
<comment type="caution">
    <text evidence="5">The sequence shown here is derived from an EMBL/GenBank/DDBJ whole genome shotgun (WGS) entry which is preliminary data.</text>
</comment>
<evidence type="ECO:0000313" key="6">
    <source>
        <dbReference type="Proteomes" id="UP000539052"/>
    </source>
</evidence>
<feature type="domain" description="Transcriptional regulator LacI/GalR-like sensor" evidence="4">
    <location>
        <begin position="135"/>
        <end position="291"/>
    </location>
</feature>
<evidence type="ECO:0000256" key="1">
    <source>
        <dbReference type="ARBA" id="ARBA00023015"/>
    </source>
</evidence>
<keyword evidence="6" id="KW-1185">Reference proteome</keyword>
<dbReference type="Proteomes" id="UP000539052">
    <property type="component" value="Unassembled WGS sequence"/>
</dbReference>
<name>A0ABX1VQL8_9FIRM</name>
<dbReference type="InterPro" id="IPR028082">
    <property type="entry name" value="Peripla_BP_I"/>
</dbReference>
<evidence type="ECO:0000256" key="3">
    <source>
        <dbReference type="ARBA" id="ARBA00023163"/>
    </source>
</evidence>
<evidence type="ECO:0000256" key="2">
    <source>
        <dbReference type="ARBA" id="ARBA00023125"/>
    </source>
</evidence>
<dbReference type="InterPro" id="IPR046335">
    <property type="entry name" value="LacI/GalR-like_sensor"/>
</dbReference>
<keyword evidence="3" id="KW-0804">Transcription</keyword>
<dbReference type="PANTHER" id="PTHR30146">
    <property type="entry name" value="LACI-RELATED TRANSCRIPTIONAL REPRESSOR"/>
    <property type="match status" value="1"/>
</dbReference>
<dbReference type="EMBL" id="JAAOXG010000024">
    <property type="protein sequence ID" value="NNJ30703.1"/>
    <property type="molecule type" value="Genomic_DNA"/>
</dbReference>